<accession>A0AAN8XTL8</accession>
<keyword evidence="3" id="KW-1185">Reference proteome</keyword>
<comment type="caution">
    <text evidence="2">The sequence shown here is derived from an EMBL/GenBank/DDBJ whole genome shotgun (WGS) entry which is preliminary data.</text>
</comment>
<evidence type="ECO:0000256" key="1">
    <source>
        <dbReference type="SAM" id="MobiDB-lite"/>
    </source>
</evidence>
<dbReference type="Proteomes" id="UP001381693">
    <property type="component" value="Unassembled WGS sequence"/>
</dbReference>
<feature type="non-terminal residue" evidence="2">
    <location>
        <position position="84"/>
    </location>
</feature>
<protein>
    <submittedName>
        <fullName evidence="2">Uncharacterized protein</fullName>
    </submittedName>
</protein>
<name>A0AAN8XTL8_HALRR</name>
<evidence type="ECO:0000313" key="2">
    <source>
        <dbReference type="EMBL" id="KAK7085498.1"/>
    </source>
</evidence>
<organism evidence="2 3">
    <name type="scientific">Halocaridina rubra</name>
    <name type="common">Hawaiian red shrimp</name>
    <dbReference type="NCBI Taxonomy" id="373956"/>
    <lineage>
        <taxon>Eukaryota</taxon>
        <taxon>Metazoa</taxon>
        <taxon>Ecdysozoa</taxon>
        <taxon>Arthropoda</taxon>
        <taxon>Crustacea</taxon>
        <taxon>Multicrustacea</taxon>
        <taxon>Malacostraca</taxon>
        <taxon>Eumalacostraca</taxon>
        <taxon>Eucarida</taxon>
        <taxon>Decapoda</taxon>
        <taxon>Pleocyemata</taxon>
        <taxon>Caridea</taxon>
        <taxon>Atyoidea</taxon>
        <taxon>Atyidae</taxon>
        <taxon>Halocaridina</taxon>
    </lineage>
</organism>
<sequence>GALSLPTRDTSSPHAAPPHCGGPLNPSESPPCGGSIIPPATTTSTTTTTTTTTTSTTTSLISHLIVGRLNRRSRHVVLTSPAPP</sequence>
<reference evidence="2 3" key="1">
    <citation type="submission" date="2023-11" db="EMBL/GenBank/DDBJ databases">
        <title>Halocaridina rubra genome assembly.</title>
        <authorList>
            <person name="Smith C."/>
        </authorList>
    </citation>
    <scope>NUCLEOTIDE SEQUENCE [LARGE SCALE GENOMIC DNA]</scope>
    <source>
        <strain evidence="2">EP-1</strain>
        <tissue evidence="2">Whole</tissue>
    </source>
</reference>
<feature type="non-terminal residue" evidence="2">
    <location>
        <position position="1"/>
    </location>
</feature>
<gene>
    <name evidence="2" type="ORF">SK128_010743</name>
</gene>
<dbReference type="EMBL" id="JAXCGZ010000882">
    <property type="protein sequence ID" value="KAK7085498.1"/>
    <property type="molecule type" value="Genomic_DNA"/>
</dbReference>
<dbReference type="AlphaFoldDB" id="A0AAN8XTL8"/>
<evidence type="ECO:0000313" key="3">
    <source>
        <dbReference type="Proteomes" id="UP001381693"/>
    </source>
</evidence>
<feature type="compositionally biased region" description="Low complexity" evidence="1">
    <location>
        <begin position="41"/>
        <end position="59"/>
    </location>
</feature>
<feature type="region of interest" description="Disordered" evidence="1">
    <location>
        <begin position="1"/>
        <end position="59"/>
    </location>
</feature>
<proteinExistence type="predicted"/>